<sequence>MLGGNILNYYLVVVEECVLECHFALQVMQFTLAPLLEGFDFATPSNKPLVMGEGLRLTVEKSAPLEVLVALLLSAAFYS</sequence>
<name>A0AAP0MMD7_9ROSI</name>
<proteinExistence type="predicted"/>
<gene>
    <name evidence="1" type="ORF">WN944_006977</name>
</gene>
<reference evidence="1 2" key="1">
    <citation type="submission" date="2024-05" db="EMBL/GenBank/DDBJ databases">
        <title>Haplotype-resolved chromosome-level genome assembly of Huyou (Citrus changshanensis).</title>
        <authorList>
            <person name="Miao C."/>
            <person name="Chen W."/>
            <person name="Wu Y."/>
            <person name="Wang L."/>
            <person name="Zhao S."/>
            <person name="Grierson D."/>
            <person name="Xu C."/>
            <person name="Chen K."/>
        </authorList>
    </citation>
    <scope>NUCLEOTIDE SEQUENCE [LARGE SCALE GENOMIC DNA]</scope>
    <source>
        <strain evidence="1">01-14</strain>
        <tissue evidence="1">Leaf</tissue>
    </source>
</reference>
<organism evidence="1 2">
    <name type="scientific">Citrus x changshan-huyou</name>
    <dbReference type="NCBI Taxonomy" id="2935761"/>
    <lineage>
        <taxon>Eukaryota</taxon>
        <taxon>Viridiplantae</taxon>
        <taxon>Streptophyta</taxon>
        <taxon>Embryophyta</taxon>
        <taxon>Tracheophyta</taxon>
        <taxon>Spermatophyta</taxon>
        <taxon>Magnoliopsida</taxon>
        <taxon>eudicotyledons</taxon>
        <taxon>Gunneridae</taxon>
        <taxon>Pentapetalae</taxon>
        <taxon>rosids</taxon>
        <taxon>malvids</taxon>
        <taxon>Sapindales</taxon>
        <taxon>Rutaceae</taxon>
        <taxon>Aurantioideae</taxon>
        <taxon>Citrus</taxon>
    </lineage>
</organism>
<dbReference type="AlphaFoldDB" id="A0AAP0MMD7"/>
<accession>A0AAP0MMD7</accession>
<keyword evidence="2" id="KW-1185">Reference proteome</keyword>
<dbReference type="Proteomes" id="UP001428341">
    <property type="component" value="Unassembled WGS sequence"/>
</dbReference>
<evidence type="ECO:0000313" key="1">
    <source>
        <dbReference type="EMBL" id="KAK9214974.1"/>
    </source>
</evidence>
<dbReference type="EMBL" id="JBCGBO010000003">
    <property type="protein sequence ID" value="KAK9214974.1"/>
    <property type="molecule type" value="Genomic_DNA"/>
</dbReference>
<comment type="caution">
    <text evidence="1">The sequence shown here is derived from an EMBL/GenBank/DDBJ whole genome shotgun (WGS) entry which is preliminary data.</text>
</comment>
<protein>
    <submittedName>
        <fullName evidence="1">Uncharacterized protein</fullName>
    </submittedName>
</protein>
<evidence type="ECO:0000313" key="2">
    <source>
        <dbReference type="Proteomes" id="UP001428341"/>
    </source>
</evidence>